<dbReference type="Proteomes" id="UP001497623">
    <property type="component" value="Unassembled WGS sequence"/>
</dbReference>
<dbReference type="PROSITE" id="PS00022">
    <property type="entry name" value="EGF_1"/>
    <property type="match status" value="1"/>
</dbReference>
<comment type="caution">
    <text evidence="4">The sequence shown here is derived from an EMBL/GenBank/DDBJ whole genome shotgun (WGS) entry which is preliminary data.</text>
</comment>
<evidence type="ECO:0000313" key="4">
    <source>
        <dbReference type="EMBL" id="CAL4124810.1"/>
    </source>
</evidence>
<feature type="non-terminal residue" evidence="4">
    <location>
        <position position="1"/>
    </location>
</feature>
<dbReference type="PROSITE" id="PS50026">
    <property type="entry name" value="EGF_3"/>
    <property type="match status" value="1"/>
</dbReference>
<evidence type="ECO:0000313" key="5">
    <source>
        <dbReference type="Proteomes" id="UP001497623"/>
    </source>
</evidence>
<keyword evidence="1" id="KW-0245">EGF-like domain</keyword>
<accession>A0AAV2RHN0</accession>
<feature type="chain" id="PRO_5043785838" description="EGF-like domain-containing protein" evidence="2">
    <location>
        <begin position="24"/>
        <end position="111"/>
    </location>
</feature>
<keyword evidence="2" id="KW-0732">Signal</keyword>
<evidence type="ECO:0000256" key="1">
    <source>
        <dbReference type="PROSITE-ProRule" id="PRU00076"/>
    </source>
</evidence>
<dbReference type="Gene3D" id="2.10.25.10">
    <property type="entry name" value="Laminin"/>
    <property type="match status" value="1"/>
</dbReference>
<reference evidence="4 5" key="1">
    <citation type="submission" date="2024-05" db="EMBL/GenBank/DDBJ databases">
        <authorList>
            <person name="Wallberg A."/>
        </authorList>
    </citation>
    <scope>NUCLEOTIDE SEQUENCE [LARGE SCALE GENOMIC DNA]</scope>
</reference>
<keyword evidence="1" id="KW-1015">Disulfide bond</keyword>
<feature type="domain" description="EGF-like" evidence="3">
    <location>
        <begin position="77"/>
        <end position="109"/>
    </location>
</feature>
<dbReference type="SMART" id="SM00181">
    <property type="entry name" value="EGF"/>
    <property type="match status" value="2"/>
</dbReference>
<dbReference type="PROSITE" id="PS01186">
    <property type="entry name" value="EGF_2"/>
    <property type="match status" value="1"/>
</dbReference>
<feature type="disulfide bond" evidence="1">
    <location>
        <begin position="99"/>
        <end position="108"/>
    </location>
</feature>
<proteinExistence type="predicted"/>
<comment type="caution">
    <text evidence="1">Lacks conserved residue(s) required for the propagation of feature annotation.</text>
</comment>
<evidence type="ECO:0000256" key="2">
    <source>
        <dbReference type="SAM" id="SignalP"/>
    </source>
</evidence>
<feature type="signal peptide" evidence="2">
    <location>
        <begin position="1"/>
        <end position="23"/>
    </location>
</feature>
<evidence type="ECO:0000259" key="3">
    <source>
        <dbReference type="PROSITE" id="PS50026"/>
    </source>
</evidence>
<sequence>PATMAVISICLFTLLASCIAVDAYNIPRDDQAHDVHLSGLNSDDSRAATCSNGCGNGVCIAPNKCRCANGWAGPVCKNAVCDGGCGNGVCVAPPNYCKCVNGYKGPRCESG</sequence>
<dbReference type="AlphaFoldDB" id="A0AAV2RHN0"/>
<protein>
    <recommendedName>
        <fullName evidence="3">EGF-like domain-containing protein</fullName>
    </recommendedName>
</protein>
<organism evidence="4 5">
    <name type="scientific">Meganyctiphanes norvegica</name>
    <name type="common">Northern krill</name>
    <name type="synonym">Thysanopoda norvegica</name>
    <dbReference type="NCBI Taxonomy" id="48144"/>
    <lineage>
        <taxon>Eukaryota</taxon>
        <taxon>Metazoa</taxon>
        <taxon>Ecdysozoa</taxon>
        <taxon>Arthropoda</taxon>
        <taxon>Crustacea</taxon>
        <taxon>Multicrustacea</taxon>
        <taxon>Malacostraca</taxon>
        <taxon>Eumalacostraca</taxon>
        <taxon>Eucarida</taxon>
        <taxon>Euphausiacea</taxon>
        <taxon>Euphausiidae</taxon>
        <taxon>Meganyctiphanes</taxon>
    </lineage>
</organism>
<dbReference type="EMBL" id="CAXKWB010023017">
    <property type="protein sequence ID" value="CAL4124810.1"/>
    <property type="molecule type" value="Genomic_DNA"/>
</dbReference>
<dbReference type="InterPro" id="IPR000742">
    <property type="entry name" value="EGF"/>
</dbReference>
<keyword evidence="5" id="KW-1185">Reference proteome</keyword>
<gene>
    <name evidence="4" type="ORF">MNOR_LOCUS24787</name>
</gene>
<name>A0AAV2RHN0_MEGNR</name>
<feature type="non-terminal residue" evidence="4">
    <location>
        <position position="111"/>
    </location>
</feature>